<reference evidence="1" key="1">
    <citation type="submission" date="2018-03" db="EMBL/GenBank/DDBJ databases">
        <authorList>
            <person name="Nunes O.C."/>
            <person name="Lopes A.R."/>
            <person name="Froufe H."/>
            <person name="Munoz-Merida A."/>
            <person name="Barroso C."/>
            <person name="Egas C."/>
        </authorList>
    </citation>
    <scope>NUCLEOTIDE SEQUENCE</scope>
    <source>
        <strain evidence="1">ON4</strain>
    </source>
</reference>
<dbReference type="Pfam" id="PF13935">
    <property type="entry name" value="Ead_Ea22"/>
    <property type="match status" value="1"/>
</dbReference>
<name>A0ABT7C636_9MICO</name>
<proteinExistence type="predicted"/>
<evidence type="ECO:0000313" key="2">
    <source>
        <dbReference type="Proteomes" id="UP001170379"/>
    </source>
</evidence>
<dbReference type="InterPro" id="IPR025153">
    <property type="entry name" value="Ead_Ea22"/>
</dbReference>
<comment type="caution">
    <text evidence="1">The sequence shown here is derived from an EMBL/GenBank/DDBJ whole genome shotgun (WGS) entry which is preliminary data.</text>
</comment>
<dbReference type="EMBL" id="PXVD01000006">
    <property type="protein sequence ID" value="MDJ1370646.1"/>
    <property type="molecule type" value="Genomic_DNA"/>
</dbReference>
<dbReference type="Proteomes" id="UP001170379">
    <property type="component" value="Unassembled WGS sequence"/>
</dbReference>
<organism evidence="1 2">
    <name type="scientific">Gulosibacter molinativorax</name>
    <dbReference type="NCBI Taxonomy" id="256821"/>
    <lineage>
        <taxon>Bacteria</taxon>
        <taxon>Bacillati</taxon>
        <taxon>Actinomycetota</taxon>
        <taxon>Actinomycetes</taxon>
        <taxon>Micrococcales</taxon>
        <taxon>Microbacteriaceae</taxon>
        <taxon>Gulosibacter</taxon>
    </lineage>
</organism>
<evidence type="ECO:0008006" key="3">
    <source>
        <dbReference type="Google" id="ProtNLM"/>
    </source>
</evidence>
<sequence length="166" mass="18456">MSDFDLSGLREIAEAATPGPWRQWNPATGPSHITIGGKVAFESLQSATRFADDEVIPHWCDATHIAAFDPPMVLALLDLIAEQKAEHAEKLAAVGGERDRLQRIYQEEALRAEYFLSERDQLAAKLEKVRALCAERVSGYPDDPYDFVREFALRVLAVLDGGDDDE</sequence>
<gene>
    <name evidence="1" type="ORF">C7K25_04575</name>
</gene>
<protein>
    <recommendedName>
        <fullName evidence="3">Ead/Ea22-like family protein</fullName>
    </recommendedName>
</protein>
<keyword evidence="2" id="KW-1185">Reference proteome</keyword>
<evidence type="ECO:0000313" key="1">
    <source>
        <dbReference type="EMBL" id="MDJ1370646.1"/>
    </source>
</evidence>
<dbReference type="RefSeq" id="WP_106486633.1">
    <property type="nucleotide sequence ID" value="NZ_CP028426.1"/>
</dbReference>
<reference evidence="1" key="2">
    <citation type="journal article" date="2022" name="Sci. Rep.">
        <title>In silico prediction of the enzymes involved in the degradation of the herbicide molinate by Gulosibacter molinativorax ON4T.</title>
        <authorList>
            <person name="Lopes A.R."/>
            <person name="Bunin E."/>
            <person name="Viana A.T."/>
            <person name="Froufe H."/>
            <person name="Munoz-Merida A."/>
            <person name="Pinho D."/>
            <person name="Figueiredo J."/>
            <person name="Barroso C."/>
            <person name="Vaz-Moreira I."/>
            <person name="Bellanger X."/>
            <person name="Egas C."/>
            <person name="Nunes O.C."/>
        </authorList>
    </citation>
    <scope>NUCLEOTIDE SEQUENCE</scope>
    <source>
        <strain evidence="1">ON4</strain>
    </source>
</reference>
<accession>A0ABT7C636</accession>